<evidence type="ECO:0008006" key="5">
    <source>
        <dbReference type="Google" id="ProtNLM"/>
    </source>
</evidence>
<evidence type="ECO:0000313" key="1">
    <source>
        <dbReference type="EMBL" id="RLE49948.1"/>
    </source>
</evidence>
<reference evidence="3 4" key="1">
    <citation type="submission" date="2018-06" db="EMBL/GenBank/DDBJ databases">
        <title>Extensive metabolic versatility and redundancy in microbially diverse, dynamic hydrothermal sediments.</title>
        <authorList>
            <person name="Dombrowski N."/>
            <person name="Teske A."/>
            <person name="Baker B.J."/>
        </authorList>
    </citation>
    <scope>NUCLEOTIDE SEQUENCE [LARGE SCALE GENOMIC DNA]</scope>
    <source>
        <strain evidence="2">B34_G17</strain>
        <strain evidence="1">B66_G16</strain>
    </source>
</reference>
<dbReference type="EMBL" id="QMQX01000018">
    <property type="protein sequence ID" value="RLE53207.1"/>
    <property type="molecule type" value="Genomic_DNA"/>
</dbReference>
<name>A0A497ETL0_9CREN</name>
<proteinExistence type="predicted"/>
<dbReference type="Proteomes" id="UP000272051">
    <property type="component" value="Unassembled WGS sequence"/>
</dbReference>
<protein>
    <recommendedName>
        <fullName evidence="5">Thioredoxin family protein</fullName>
    </recommendedName>
</protein>
<dbReference type="EMBL" id="QMQV01000017">
    <property type="protein sequence ID" value="RLE49948.1"/>
    <property type="molecule type" value="Genomic_DNA"/>
</dbReference>
<evidence type="ECO:0000313" key="3">
    <source>
        <dbReference type="Proteomes" id="UP000272051"/>
    </source>
</evidence>
<sequence length="102" mass="11450">MVKLIAVIADWEKGSEYLVEASKAVCEKLGVELEIRKEDWDFLIQYGEKDEFGGVDIPQLFIQTASGEVRHVMTRTPLTSDGKPDIEAAKRKIIEVLEGLKS</sequence>
<dbReference type="AlphaFoldDB" id="A0A497ETL0"/>
<dbReference type="Proteomes" id="UP000278475">
    <property type="component" value="Unassembled WGS sequence"/>
</dbReference>
<evidence type="ECO:0000313" key="2">
    <source>
        <dbReference type="EMBL" id="RLE53207.1"/>
    </source>
</evidence>
<gene>
    <name evidence="1" type="ORF">DRJ31_03015</name>
    <name evidence="2" type="ORF">DRJ33_01715</name>
</gene>
<comment type="caution">
    <text evidence="1">The sequence shown here is derived from an EMBL/GenBank/DDBJ whole genome shotgun (WGS) entry which is preliminary data.</text>
</comment>
<accession>A0A497ETL0</accession>
<evidence type="ECO:0000313" key="4">
    <source>
        <dbReference type="Proteomes" id="UP000278475"/>
    </source>
</evidence>
<organism evidence="1 4">
    <name type="scientific">Thermoproteota archaeon</name>
    <dbReference type="NCBI Taxonomy" id="2056631"/>
    <lineage>
        <taxon>Archaea</taxon>
        <taxon>Thermoproteota</taxon>
    </lineage>
</organism>